<dbReference type="InterPro" id="IPR025996">
    <property type="entry name" value="MT1864/Rv1816-like_C"/>
</dbReference>
<evidence type="ECO:0000313" key="6">
    <source>
        <dbReference type="EMBL" id="GAA4766582.1"/>
    </source>
</evidence>
<dbReference type="PROSITE" id="PS50977">
    <property type="entry name" value="HTH_TETR_2"/>
    <property type="match status" value="1"/>
</dbReference>
<evidence type="ECO:0000259" key="5">
    <source>
        <dbReference type="PROSITE" id="PS50977"/>
    </source>
</evidence>
<reference evidence="7" key="1">
    <citation type="journal article" date="2019" name="Int. J. Syst. Evol. Microbiol.">
        <title>The Global Catalogue of Microorganisms (GCM) 10K type strain sequencing project: providing services to taxonomists for standard genome sequencing and annotation.</title>
        <authorList>
            <consortium name="The Broad Institute Genomics Platform"/>
            <consortium name="The Broad Institute Genome Sequencing Center for Infectious Disease"/>
            <person name="Wu L."/>
            <person name="Ma J."/>
        </authorList>
    </citation>
    <scope>NUCLEOTIDE SEQUENCE [LARGE SCALE GENOMIC DNA]</scope>
    <source>
        <strain evidence="7">JCM 18537</strain>
    </source>
</reference>
<dbReference type="Gene3D" id="1.10.357.10">
    <property type="entry name" value="Tetracycline Repressor, domain 2"/>
    <property type="match status" value="1"/>
</dbReference>
<comment type="caution">
    <text evidence="6">The sequence shown here is derived from an EMBL/GenBank/DDBJ whole genome shotgun (WGS) entry which is preliminary data.</text>
</comment>
<evidence type="ECO:0000313" key="7">
    <source>
        <dbReference type="Proteomes" id="UP001501645"/>
    </source>
</evidence>
<dbReference type="InterPro" id="IPR009057">
    <property type="entry name" value="Homeodomain-like_sf"/>
</dbReference>
<keyword evidence="2 4" id="KW-0238">DNA-binding</keyword>
<feature type="DNA-binding region" description="H-T-H motif" evidence="4">
    <location>
        <begin position="33"/>
        <end position="52"/>
    </location>
</feature>
<dbReference type="PANTHER" id="PTHR47752:SF1">
    <property type="entry name" value="HTH-TYPE TRANSCRIPTIONAL REPRESSOR FABR"/>
    <property type="match status" value="1"/>
</dbReference>
<evidence type="ECO:0000256" key="2">
    <source>
        <dbReference type="ARBA" id="ARBA00023125"/>
    </source>
</evidence>
<keyword evidence="3" id="KW-0804">Transcription</keyword>
<gene>
    <name evidence="6" type="ORF">GCM10023351_07330</name>
</gene>
<dbReference type="InterPro" id="IPR001647">
    <property type="entry name" value="HTH_TetR"/>
</dbReference>
<keyword evidence="1" id="KW-0805">Transcription regulation</keyword>
<dbReference type="PANTHER" id="PTHR47752">
    <property type="entry name" value="HTH-TYPE TRANSCRIPTIONAL REPRESSOR FABR"/>
    <property type="match status" value="1"/>
</dbReference>
<organism evidence="6 7">
    <name type="scientific">Microbacterium gilvum</name>
    <dbReference type="NCBI Taxonomy" id="1336204"/>
    <lineage>
        <taxon>Bacteria</taxon>
        <taxon>Bacillati</taxon>
        <taxon>Actinomycetota</taxon>
        <taxon>Actinomycetes</taxon>
        <taxon>Micrococcales</taxon>
        <taxon>Microbacteriaceae</taxon>
        <taxon>Microbacterium</taxon>
    </lineage>
</organism>
<dbReference type="RefSeq" id="WP_345436050.1">
    <property type="nucleotide sequence ID" value="NZ_BAABKO010000001.1"/>
</dbReference>
<dbReference type="SUPFAM" id="SSF46689">
    <property type="entry name" value="Homeodomain-like"/>
    <property type="match status" value="1"/>
</dbReference>
<evidence type="ECO:0000256" key="1">
    <source>
        <dbReference type="ARBA" id="ARBA00023015"/>
    </source>
</evidence>
<dbReference type="SUPFAM" id="SSF48498">
    <property type="entry name" value="Tetracyclin repressor-like, C-terminal domain"/>
    <property type="match status" value="1"/>
</dbReference>
<evidence type="ECO:0000256" key="3">
    <source>
        <dbReference type="ARBA" id="ARBA00023163"/>
    </source>
</evidence>
<dbReference type="InterPro" id="IPR050692">
    <property type="entry name" value="HTH_transcr_repressor_FabR"/>
</dbReference>
<sequence>MSTSSAGTYHHGDLRAALVAAARRALESGETFSLRAVARDVGVSPTAPYRHFADRDALESAVAAEGFRDLRALLLSDDELPATRAAFLEFAVVYVDFAVAHPSLFRVMFGRECDNDADERVRAAAAVHELLTRSTASLFPDRDAEMLGTGLWSATHGLAFLFLDGKLRAASAEDRARRVRATIAALI</sequence>
<dbReference type="Proteomes" id="UP001501645">
    <property type="component" value="Unassembled WGS sequence"/>
</dbReference>
<protein>
    <submittedName>
        <fullName evidence="6">TetR/AcrR family transcriptional regulator</fullName>
    </submittedName>
</protein>
<name>A0ABP8ZUI4_9MICO</name>
<dbReference type="EMBL" id="BAABKO010000001">
    <property type="protein sequence ID" value="GAA4766582.1"/>
    <property type="molecule type" value="Genomic_DNA"/>
</dbReference>
<dbReference type="InterPro" id="IPR036271">
    <property type="entry name" value="Tet_transcr_reg_TetR-rel_C_sf"/>
</dbReference>
<dbReference type="Pfam" id="PF13305">
    <property type="entry name" value="TetR_C_33"/>
    <property type="match status" value="1"/>
</dbReference>
<feature type="domain" description="HTH tetR-type" evidence="5">
    <location>
        <begin position="12"/>
        <end position="70"/>
    </location>
</feature>
<proteinExistence type="predicted"/>
<evidence type="ECO:0000256" key="4">
    <source>
        <dbReference type="PROSITE-ProRule" id="PRU00335"/>
    </source>
</evidence>
<accession>A0ABP8ZUI4</accession>
<keyword evidence="7" id="KW-1185">Reference proteome</keyword>